<accession>A0ABT2X1I7</accession>
<protein>
    <submittedName>
        <fullName evidence="2">Pilus assembly protein</fullName>
    </submittedName>
</protein>
<keyword evidence="3" id="KW-1185">Reference proteome</keyword>
<keyword evidence="1" id="KW-1133">Transmembrane helix</keyword>
<reference evidence="2 3" key="1">
    <citation type="submission" date="2022-10" db="EMBL/GenBank/DDBJ databases">
        <title>Defluviimonas sp. nov., isolated from ocean surface sediments.</title>
        <authorList>
            <person name="He W."/>
            <person name="Wang L."/>
            <person name="Zhang D.-F."/>
        </authorList>
    </citation>
    <scope>NUCLEOTIDE SEQUENCE [LARGE SCALE GENOMIC DNA]</scope>
    <source>
        <strain evidence="2 3">WL0024</strain>
    </source>
</reference>
<keyword evidence="1" id="KW-0472">Membrane</keyword>
<dbReference type="Proteomes" id="UP001209535">
    <property type="component" value="Unassembled WGS sequence"/>
</dbReference>
<proteinExistence type="predicted"/>
<dbReference type="EMBL" id="JAOVQO010000005">
    <property type="protein sequence ID" value="MCU9847802.1"/>
    <property type="molecule type" value="Genomic_DNA"/>
</dbReference>
<keyword evidence="1" id="KW-0812">Transmembrane</keyword>
<feature type="transmembrane region" description="Helical" evidence="1">
    <location>
        <begin position="26"/>
        <end position="47"/>
    </location>
</feature>
<dbReference type="RefSeq" id="WP_263334613.1">
    <property type="nucleotide sequence ID" value="NZ_JAOVQO010000005.1"/>
</dbReference>
<comment type="caution">
    <text evidence="2">The sequence shown here is derived from an EMBL/GenBank/DDBJ whole genome shotgun (WGS) entry which is preliminary data.</text>
</comment>
<organism evidence="2 3">
    <name type="scientific">Albidovulum salinarum</name>
    <dbReference type="NCBI Taxonomy" id="2984153"/>
    <lineage>
        <taxon>Bacteria</taxon>
        <taxon>Pseudomonadati</taxon>
        <taxon>Pseudomonadota</taxon>
        <taxon>Alphaproteobacteria</taxon>
        <taxon>Rhodobacterales</taxon>
        <taxon>Paracoccaceae</taxon>
        <taxon>Albidovulum</taxon>
    </lineage>
</organism>
<evidence type="ECO:0000313" key="3">
    <source>
        <dbReference type="Proteomes" id="UP001209535"/>
    </source>
</evidence>
<evidence type="ECO:0000256" key="1">
    <source>
        <dbReference type="SAM" id="Phobius"/>
    </source>
</evidence>
<sequence length="198" mass="21965">MAAPRGHIRAWFWRKIREEHGATATIPFMIFLPFFFLLMMSSLELGVMMARHMMLERALDLTVRDLRLGTWEQPRGRFASEKANRRVTHAAFRRAVCRHTVLLPNCETSLLVELRPVSTETWAGLQTGPTCASRSEDIVMPPSYAPGAGDEMMLIRACAKFAPVFPTTGIGIRLPTDESGTYSLVSVTALVNDPGTGG</sequence>
<evidence type="ECO:0000313" key="2">
    <source>
        <dbReference type="EMBL" id="MCU9847802.1"/>
    </source>
</evidence>
<gene>
    <name evidence="2" type="ORF">OEZ60_07255</name>
</gene>
<name>A0ABT2X1I7_9RHOB</name>